<dbReference type="KEGG" id="pcoq:105826686"/>
<proteinExistence type="predicted"/>
<feature type="compositionally biased region" description="Basic and acidic residues" evidence="1">
    <location>
        <begin position="134"/>
        <end position="151"/>
    </location>
</feature>
<dbReference type="PANTHER" id="PTHR34348:SF1">
    <property type="entry name" value="SURFEIT LOCUS PROTEIN 2"/>
    <property type="match status" value="1"/>
</dbReference>
<sequence length="256" mass="29000">MSEPEADVRAFLSQHPSLRLQPGAGKVRCALTGHELPCRLPELQVYTRGKKYQRLVRASAAFDYAEFEPHIVPSTKNPHQLFCKLTLRHINKSPEHVLRHTQGRRYQRALRKYEDCEQQGLEFVPACLLHGRRRREDQRHSGGRPRPREAFWEPASSDEGGALSDDSMTDLYPPEVFTRQDLGGTENGDSTDDAVTDEEDEKPRPPGDKGAGVRKETGAAGRLAPKRGKKQLGTLKKKFKSHHRKPRRFGCFKQSG</sequence>
<dbReference type="Proteomes" id="UP000233160">
    <property type="component" value="Unassembled WGS sequence"/>
</dbReference>
<dbReference type="OrthoDB" id="127285at2759"/>
<dbReference type="GO" id="GO:0005730">
    <property type="term" value="C:nucleolus"/>
    <property type="evidence" value="ECO:0007669"/>
    <property type="project" value="Ensembl"/>
</dbReference>
<dbReference type="CTD" id="6835"/>
<evidence type="ECO:0000313" key="2">
    <source>
        <dbReference type="Ensembl" id="ENSPCOP00000016594.1"/>
    </source>
</evidence>
<gene>
    <name evidence="2" type="primary">SURF2</name>
</gene>
<evidence type="ECO:0000313" key="3">
    <source>
        <dbReference type="Proteomes" id="UP000233160"/>
    </source>
</evidence>
<feature type="compositionally biased region" description="Basic and acidic residues" evidence="1">
    <location>
        <begin position="201"/>
        <end position="217"/>
    </location>
</feature>
<accession>A0A2K6FRH5</accession>
<dbReference type="RefSeq" id="XP_012520147.1">
    <property type="nucleotide sequence ID" value="XM_012664693.1"/>
</dbReference>
<name>A0A2K6FRH5_PROCO</name>
<reference evidence="2" key="2">
    <citation type="submission" date="2025-09" db="UniProtKB">
        <authorList>
            <consortium name="Ensembl"/>
        </authorList>
    </citation>
    <scope>IDENTIFICATION</scope>
</reference>
<reference evidence="2" key="1">
    <citation type="submission" date="2025-08" db="UniProtKB">
        <authorList>
            <consortium name="Ensembl"/>
        </authorList>
    </citation>
    <scope>IDENTIFICATION</scope>
</reference>
<dbReference type="GO" id="GO:0005886">
    <property type="term" value="C:plasma membrane"/>
    <property type="evidence" value="ECO:0007669"/>
    <property type="project" value="Ensembl"/>
</dbReference>
<keyword evidence="3" id="KW-1185">Reference proteome</keyword>
<dbReference type="Pfam" id="PF05477">
    <property type="entry name" value="SURF2"/>
    <property type="match status" value="1"/>
</dbReference>
<evidence type="ECO:0000256" key="1">
    <source>
        <dbReference type="SAM" id="MobiDB-lite"/>
    </source>
</evidence>
<dbReference type="GeneTree" id="ENSGT00390000016800"/>
<dbReference type="InterPro" id="IPR008833">
    <property type="entry name" value="Surf2"/>
</dbReference>
<feature type="compositionally biased region" description="Acidic residues" evidence="1">
    <location>
        <begin position="189"/>
        <end position="200"/>
    </location>
</feature>
<dbReference type="AlphaFoldDB" id="A0A2K6FRH5"/>
<feature type="compositionally biased region" description="Basic residues" evidence="1">
    <location>
        <begin position="224"/>
        <end position="250"/>
    </location>
</feature>
<dbReference type="Ensembl" id="ENSPCOT00000027224.1">
    <property type="protein sequence ID" value="ENSPCOP00000016594.1"/>
    <property type="gene ID" value="ENSPCOG00000020075.1"/>
</dbReference>
<feature type="region of interest" description="Disordered" evidence="1">
    <location>
        <begin position="133"/>
        <end position="256"/>
    </location>
</feature>
<organism evidence="2 3">
    <name type="scientific">Propithecus coquereli</name>
    <name type="common">Coquerel's sifaka</name>
    <name type="synonym">Propithecus verreauxi coquereli</name>
    <dbReference type="NCBI Taxonomy" id="379532"/>
    <lineage>
        <taxon>Eukaryota</taxon>
        <taxon>Metazoa</taxon>
        <taxon>Chordata</taxon>
        <taxon>Craniata</taxon>
        <taxon>Vertebrata</taxon>
        <taxon>Euteleostomi</taxon>
        <taxon>Mammalia</taxon>
        <taxon>Eutheria</taxon>
        <taxon>Euarchontoglires</taxon>
        <taxon>Primates</taxon>
        <taxon>Strepsirrhini</taxon>
        <taxon>Lemuriformes</taxon>
        <taxon>Indriidae</taxon>
        <taxon>Propithecus</taxon>
    </lineage>
</organism>
<protein>
    <submittedName>
        <fullName evidence="2">Surfeit 2</fullName>
    </submittedName>
</protein>
<dbReference type="GO" id="GO:0016607">
    <property type="term" value="C:nuclear speck"/>
    <property type="evidence" value="ECO:0007669"/>
    <property type="project" value="Ensembl"/>
</dbReference>
<dbReference type="OMA" id="LEFVPAC"/>
<dbReference type="GeneID" id="105826686"/>
<dbReference type="STRING" id="379532.ENSPCOP00000016594"/>
<dbReference type="PANTHER" id="PTHR34348">
    <property type="entry name" value="SURFEIT LOCUS PROTEIN 2"/>
    <property type="match status" value="1"/>
</dbReference>